<dbReference type="RefSeq" id="WP_197454800.1">
    <property type="nucleotide sequence ID" value="NZ_CP151726.1"/>
</dbReference>
<dbReference type="Gene3D" id="3.40.50.410">
    <property type="entry name" value="von Willebrand factor, type A domain"/>
    <property type="match status" value="1"/>
</dbReference>
<proteinExistence type="predicted"/>
<evidence type="ECO:0008006" key="3">
    <source>
        <dbReference type="Google" id="ProtNLM"/>
    </source>
</evidence>
<dbReference type="InterPro" id="IPR011989">
    <property type="entry name" value="ARM-like"/>
</dbReference>
<dbReference type="SUPFAM" id="SSF48371">
    <property type="entry name" value="ARM repeat"/>
    <property type="match status" value="1"/>
</dbReference>
<reference evidence="1 2" key="1">
    <citation type="submission" date="2019-02" db="EMBL/GenBank/DDBJ databases">
        <title>Deep-cultivation of Planctomycetes and their phenomic and genomic characterization uncovers novel biology.</title>
        <authorList>
            <person name="Wiegand S."/>
            <person name="Jogler M."/>
            <person name="Boedeker C."/>
            <person name="Pinto D."/>
            <person name="Vollmers J."/>
            <person name="Rivas-Marin E."/>
            <person name="Kohn T."/>
            <person name="Peeters S.H."/>
            <person name="Heuer A."/>
            <person name="Rast P."/>
            <person name="Oberbeckmann S."/>
            <person name="Bunk B."/>
            <person name="Jeske O."/>
            <person name="Meyerdierks A."/>
            <person name="Storesund J.E."/>
            <person name="Kallscheuer N."/>
            <person name="Luecker S."/>
            <person name="Lage O.M."/>
            <person name="Pohl T."/>
            <person name="Merkel B.J."/>
            <person name="Hornburger P."/>
            <person name="Mueller R.-W."/>
            <person name="Bruemmer F."/>
            <person name="Labrenz M."/>
            <person name="Spormann A.M."/>
            <person name="Op Den Camp H."/>
            <person name="Overmann J."/>
            <person name="Amann R."/>
            <person name="Jetten M.S.M."/>
            <person name="Mascher T."/>
            <person name="Medema M.H."/>
            <person name="Devos D.P."/>
            <person name="Kaster A.-K."/>
            <person name="Ovreas L."/>
            <person name="Rohde M."/>
            <person name="Galperin M.Y."/>
            <person name="Jogler C."/>
        </authorList>
    </citation>
    <scope>NUCLEOTIDE SEQUENCE [LARGE SCALE GENOMIC DNA]</scope>
    <source>
        <strain evidence="1 2">Pla52n</strain>
    </source>
</reference>
<comment type="caution">
    <text evidence="1">The sequence shown here is derived from an EMBL/GenBank/DDBJ whole genome shotgun (WGS) entry which is preliminary data.</text>
</comment>
<dbReference type="Gene3D" id="1.25.10.10">
    <property type="entry name" value="Leucine-rich Repeat Variant"/>
    <property type="match status" value="1"/>
</dbReference>
<evidence type="ECO:0000313" key="2">
    <source>
        <dbReference type="Proteomes" id="UP000320176"/>
    </source>
</evidence>
<dbReference type="InterPro" id="IPR016024">
    <property type="entry name" value="ARM-type_fold"/>
</dbReference>
<accession>A0A5C6APD7</accession>
<evidence type="ECO:0000313" key="1">
    <source>
        <dbReference type="EMBL" id="TWU00976.1"/>
    </source>
</evidence>
<dbReference type="Proteomes" id="UP000320176">
    <property type="component" value="Unassembled WGS sequence"/>
</dbReference>
<gene>
    <name evidence="1" type="ORF">Pla52n_43460</name>
</gene>
<dbReference type="InterPro" id="IPR036465">
    <property type="entry name" value="vWFA_dom_sf"/>
</dbReference>
<organism evidence="1 2">
    <name type="scientific">Stieleria varia</name>
    <dbReference type="NCBI Taxonomy" id="2528005"/>
    <lineage>
        <taxon>Bacteria</taxon>
        <taxon>Pseudomonadati</taxon>
        <taxon>Planctomycetota</taxon>
        <taxon>Planctomycetia</taxon>
        <taxon>Pirellulales</taxon>
        <taxon>Pirellulaceae</taxon>
        <taxon>Stieleria</taxon>
    </lineage>
</organism>
<dbReference type="InterPro" id="IPR008912">
    <property type="entry name" value="Uncharacterised_CoxE"/>
</dbReference>
<dbReference type="SUPFAM" id="SSF53300">
    <property type="entry name" value="vWA-like"/>
    <property type="match status" value="1"/>
</dbReference>
<protein>
    <recommendedName>
        <fullName evidence="3">VWFA domain-containing protein</fullName>
    </recommendedName>
</protein>
<keyword evidence="2" id="KW-1185">Reference proteome</keyword>
<sequence length="1732" mass="193232">MRDLDLWQFLEATEVDSKIGSTSVSPLEQLAERSLRQRAPFVSLLIRWLDSPDASVRRAILLCLAGCRGVAARRALVNHLDDDDASVRQAALDTISVTPTRSLLVHALFHPRCDVRLAAIESATKQSAGMRKNNADLLLYLLCDPETRQHAIDYLATSQIDRLPFMLVSAMHAAKLIDDTLARRIVLMADPRMIIVLLSNWSESDDIDSPPVIWLLSLFWDQDTSEPEAVSNRFPKGFFHALIESISAPTGNWVDTKFALRCRDLVHQRGRWNPLVARLCLIGLASRLDWLVDDVLPLDVFREVADELYRVGMSIAEVPVEVVRGYLKSPWCRRESGQLDLRVIGAILHLRRRDGFQVLLSEFKVTQITAGFDERPAESAMLFSYPGSSKEQNELIEAVFANRSKDPFAIAIMLCVVPASGLRFVASLTSAEMVKTLRELYRLTDGDEWSVSVNKSAAIAHQFCRQMLSGQKLDEIAFREFLQQWLTDRWLSDTPIATVWIDSADERVRRRARFSVGVDLVTEVIRSLDNEWIVVWMIDNMTPVTMAQFLSVVPYCSGLSYAFEMTLAQRLIDHPEPALAQWAADRVSVQNGASGNAEKEAAEAALEPGSSLSPANRHILINESAIRMHALAVSLIGKRCVGVVDAIRERGSLTTDDERVAACIALFASADSPIEIATTLVTLGCDDERVYALVVPELIRHAYLSRLGPLGFALMHRWEFPAFSFGRCCMADESECIAWLEMADRLAAPVLAQELVRCIAHVTALYIARENTRAEELLGKSLLETWLERLPTQYSVDAAGVLMRAFKRGINRAAFVQMQTRALEIIPELSAEVQFRLRPWVDSTRLGSVAITRQIKPTAVDSKTRDAISRCMDRDRLSAWLRDRDATIVVDAVIRLIELGHTGIECLVDSLLENPPLPCAQAIAETVLLWPADELPLVVGLIGDRMPDNRKLPDSTLFHFTLYALVGFGDGSHVEFDRDTAIKVLSDVMMRPCTTSWIQSTDMTLLLSQLSHDEIAELCCRWTQSMHPNVYRWAVLRQVLRLDNADVDHAPVIRSLEQFLQIGTDRDQSLRVKAAVALARKGNWIGFPILLTHRLEHGVSDANDPLARLPMQWVPDKLVVPAVESLLAAGPDAISEIALNSLIDFQRMEIHHVKAAERVMRDAMDDNVRQGVATMVRGHGDRPGKLRRIAGEFKRGVQVGRELTGRLFSIEMIGGSDYGYTRLTEDRIYINPMPLLTGVPHAEDIVQGLIVHEIGHHMYHRGRKEEMIWRSAQKQGLGQLLNLVADEHLERNLRALDRNYGNQLKRLGAYAFNRGAKDMAVDQVLRLLRENAFDVLRNNPPTVARAPECLHLRGGMLLQDLERCGSSFARFFRAMRLGLGNRHDDPKVAEGLALFDKSFRKLDMFGLMRVCKQLRRIFGDDACMNGFPTLESLLSDSDGDLAVKADGISNDDIQREILRVTKPPSADGGSGGPLVINVGDDLQFNLIHRVQRLPYLPDAYRPLAEQVGATSRQFRDFLRDLGLSQVRRPRRIRGRSVDAGGLRNLVLRGDPRVLVAREVRYHNDLFLSVVVDCSGSMDTGDSMPKARLFAAMMAEACRGLAGVDLRIFGFTDNEIYDAGDAMRPAIAELSAGGGNNDAAALWHAAGVAKQSRRSAKVLVMISDGLPTECSTQALAALEQRLSRQSDTVCAQVAVRPLTEICFQNYIELTDTDIAVSVRRFGAIVAKLVKQMI</sequence>
<dbReference type="Pfam" id="PF05762">
    <property type="entry name" value="VWA_CoxE"/>
    <property type="match status" value="1"/>
</dbReference>
<dbReference type="EMBL" id="SJPN01000005">
    <property type="protein sequence ID" value="TWU00976.1"/>
    <property type="molecule type" value="Genomic_DNA"/>
</dbReference>
<name>A0A5C6APD7_9BACT</name>